<proteinExistence type="predicted"/>
<gene>
    <name evidence="1" type="ORF">ACFOEE_06430</name>
</gene>
<protein>
    <submittedName>
        <fullName evidence="1">Uncharacterized protein</fullName>
    </submittedName>
</protein>
<sequence>MTAQLLSFFTQTSALVVQVSKVDELGRVIQVSLNQGQHTEVAVIGQLDSVSACQVNDPVIVWHTNAGCVVMGKLLTANEAPAVLPRDVQGQVLLNASKAISLSCGKSQIELLADGSLRLEGTEIDAQSERDFNLIGWPIRLN</sequence>
<dbReference type="EMBL" id="JBHRSD010000011">
    <property type="protein sequence ID" value="MFC3032149.1"/>
    <property type="molecule type" value="Genomic_DNA"/>
</dbReference>
<name>A0ABV7CHS7_9GAMM</name>
<evidence type="ECO:0000313" key="2">
    <source>
        <dbReference type="Proteomes" id="UP001595453"/>
    </source>
</evidence>
<accession>A0ABV7CHS7</accession>
<keyword evidence="2" id="KW-1185">Reference proteome</keyword>
<reference evidence="2" key="1">
    <citation type="journal article" date="2019" name="Int. J. Syst. Evol. Microbiol.">
        <title>The Global Catalogue of Microorganisms (GCM) 10K type strain sequencing project: providing services to taxonomists for standard genome sequencing and annotation.</title>
        <authorList>
            <consortium name="The Broad Institute Genomics Platform"/>
            <consortium name="The Broad Institute Genome Sequencing Center for Infectious Disease"/>
            <person name="Wu L."/>
            <person name="Ma J."/>
        </authorList>
    </citation>
    <scope>NUCLEOTIDE SEQUENCE [LARGE SCALE GENOMIC DNA]</scope>
    <source>
        <strain evidence="2">KCTC 42730</strain>
    </source>
</reference>
<organism evidence="1 2">
    <name type="scientific">Pseudoalteromonas fenneropenaei</name>
    <dbReference type="NCBI Taxonomy" id="1737459"/>
    <lineage>
        <taxon>Bacteria</taxon>
        <taxon>Pseudomonadati</taxon>
        <taxon>Pseudomonadota</taxon>
        <taxon>Gammaproteobacteria</taxon>
        <taxon>Alteromonadales</taxon>
        <taxon>Pseudoalteromonadaceae</taxon>
        <taxon>Pseudoalteromonas</taxon>
    </lineage>
</organism>
<evidence type="ECO:0000313" key="1">
    <source>
        <dbReference type="EMBL" id="MFC3032149.1"/>
    </source>
</evidence>
<dbReference type="RefSeq" id="WP_377122188.1">
    <property type="nucleotide sequence ID" value="NZ_JBHRSD010000011.1"/>
</dbReference>
<dbReference type="Proteomes" id="UP001595453">
    <property type="component" value="Unassembled WGS sequence"/>
</dbReference>
<comment type="caution">
    <text evidence="1">The sequence shown here is derived from an EMBL/GenBank/DDBJ whole genome shotgun (WGS) entry which is preliminary data.</text>
</comment>